<name>A0A2Y8ZL56_9MICO</name>
<keyword evidence="7" id="KW-1185">Reference proteome</keyword>
<evidence type="ECO:0000256" key="1">
    <source>
        <dbReference type="ARBA" id="ARBA00023015"/>
    </source>
</evidence>
<dbReference type="SUPFAM" id="SSF46689">
    <property type="entry name" value="Homeodomain-like"/>
    <property type="match status" value="2"/>
</dbReference>
<evidence type="ECO:0000256" key="2">
    <source>
        <dbReference type="ARBA" id="ARBA00023125"/>
    </source>
</evidence>
<keyword evidence="3" id="KW-0804">Transcription</keyword>
<dbReference type="PANTHER" id="PTHR46796:SF13">
    <property type="entry name" value="HTH-TYPE TRANSCRIPTIONAL ACTIVATOR RHAS"/>
    <property type="match status" value="1"/>
</dbReference>
<evidence type="ECO:0000256" key="4">
    <source>
        <dbReference type="SAM" id="MobiDB-lite"/>
    </source>
</evidence>
<dbReference type="Proteomes" id="UP000250028">
    <property type="component" value="Unassembled WGS sequence"/>
</dbReference>
<evidence type="ECO:0000313" key="6">
    <source>
        <dbReference type="EMBL" id="SSA33070.1"/>
    </source>
</evidence>
<evidence type="ECO:0000259" key="5">
    <source>
        <dbReference type="PROSITE" id="PS01124"/>
    </source>
</evidence>
<dbReference type="Pfam" id="PF12852">
    <property type="entry name" value="Cupin_6"/>
    <property type="match status" value="1"/>
</dbReference>
<feature type="domain" description="HTH araC/xylS-type" evidence="5">
    <location>
        <begin position="199"/>
        <end position="297"/>
    </location>
</feature>
<evidence type="ECO:0000256" key="3">
    <source>
        <dbReference type="ARBA" id="ARBA00023163"/>
    </source>
</evidence>
<dbReference type="PROSITE" id="PS01124">
    <property type="entry name" value="HTH_ARAC_FAMILY_2"/>
    <property type="match status" value="1"/>
</dbReference>
<protein>
    <submittedName>
        <fullName evidence="6">AraC-type DNA-binding protein</fullName>
    </submittedName>
</protein>
<dbReference type="InterPro" id="IPR018062">
    <property type="entry name" value="HTH_AraC-typ_CS"/>
</dbReference>
<dbReference type="PANTHER" id="PTHR46796">
    <property type="entry name" value="HTH-TYPE TRANSCRIPTIONAL ACTIVATOR RHAS-RELATED"/>
    <property type="match status" value="1"/>
</dbReference>
<keyword evidence="2 6" id="KW-0238">DNA-binding</keyword>
<keyword evidence="1" id="KW-0805">Transcription regulation</keyword>
<accession>A0A2Y8ZL56</accession>
<reference evidence="7" key="1">
    <citation type="submission" date="2016-10" db="EMBL/GenBank/DDBJ databases">
        <authorList>
            <person name="Varghese N."/>
            <person name="Submissions S."/>
        </authorList>
    </citation>
    <scope>NUCLEOTIDE SEQUENCE [LARGE SCALE GENOMIC DNA]</scope>
    <source>
        <strain evidence="7">DSM 22951</strain>
    </source>
</reference>
<dbReference type="InterPro" id="IPR050204">
    <property type="entry name" value="AraC_XylS_family_regulators"/>
</dbReference>
<proteinExistence type="predicted"/>
<organism evidence="6 7">
    <name type="scientific">Branchiibius hedensis</name>
    <dbReference type="NCBI Taxonomy" id="672460"/>
    <lineage>
        <taxon>Bacteria</taxon>
        <taxon>Bacillati</taxon>
        <taxon>Actinomycetota</taxon>
        <taxon>Actinomycetes</taxon>
        <taxon>Micrococcales</taxon>
        <taxon>Dermacoccaceae</taxon>
        <taxon>Branchiibius</taxon>
    </lineage>
</organism>
<evidence type="ECO:0000313" key="7">
    <source>
        <dbReference type="Proteomes" id="UP000250028"/>
    </source>
</evidence>
<gene>
    <name evidence="6" type="ORF">SAMN04489750_0341</name>
</gene>
<dbReference type="SMART" id="SM00342">
    <property type="entry name" value="HTH_ARAC"/>
    <property type="match status" value="1"/>
</dbReference>
<dbReference type="InterPro" id="IPR018060">
    <property type="entry name" value="HTH_AraC"/>
</dbReference>
<dbReference type="Pfam" id="PF12833">
    <property type="entry name" value="HTH_18"/>
    <property type="match status" value="1"/>
</dbReference>
<sequence>MDVLSDLLQRSRARGAAFSRTTMYGDWCVQFPVGGTLAIHSIIDGDLEAWTVDAPDASIRVIGGDLILLRSTPHLMASDATAPPQPLPDSGGSRSASAGNPGEGRQAQFFCGAYVFDGDLSKSLLDALPPIARIRPRAGSALRSTLDLLIAQVEVGGAGQQVLLDRLLDAVLVLALREWFAAAQSTPRWISALDDPALAPALQAIHTAPERTWTVATLAGLTHQSRSGFARRFTDTIGVPPLTYLADWRMSVAKEALRDTGDSIATIAASVGYSSEYSFATAFKRHTGQAPGRWRSIYAAAA</sequence>
<dbReference type="GO" id="GO:0003700">
    <property type="term" value="F:DNA-binding transcription factor activity"/>
    <property type="evidence" value="ECO:0007669"/>
    <property type="project" value="InterPro"/>
</dbReference>
<dbReference type="AlphaFoldDB" id="A0A2Y8ZL56"/>
<dbReference type="InterPro" id="IPR020449">
    <property type="entry name" value="Tscrpt_reg_AraC-type_HTH"/>
</dbReference>
<dbReference type="EMBL" id="UESZ01000001">
    <property type="protein sequence ID" value="SSA33070.1"/>
    <property type="molecule type" value="Genomic_DNA"/>
</dbReference>
<dbReference type="InterPro" id="IPR009057">
    <property type="entry name" value="Homeodomain-like_sf"/>
</dbReference>
<dbReference type="InterPro" id="IPR032783">
    <property type="entry name" value="AraC_lig"/>
</dbReference>
<dbReference type="Gene3D" id="1.10.10.60">
    <property type="entry name" value="Homeodomain-like"/>
    <property type="match status" value="2"/>
</dbReference>
<feature type="region of interest" description="Disordered" evidence="4">
    <location>
        <begin position="78"/>
        <end position="102"/>
    </location>
</feature>
<dbReference type="PROSITE" id="PS00041">
    <property type="entry name" value="HTH_ARAC_FAMILY_1"/>
    <property type="match status" value="1"/>
</dbReference>
<dbReference type="GO" id="GO:0043565">
    <property type="term" value="F:sequence-specific DNA binding"/>
    <property type="evidence" value="ECO:0007669"/>
    <property type="project" value="InterPro"/>
</dbReference>
<dbReference type="PRINTS" id="PR00032">
    <property type="entry name" value="HTHARAC"/>
</dbReference>
<dbReference type="RefSeq" id="WP_170119713.1">
    <property type="nucleotide sequence ID" value="NZ_QGDN01000001.1"/>
</dbReference>